<keyword evidence="2" id="KW-0813">Transport</keyword>
<dbReference type="PANTHER" id="PTHR33451:SF3">
    <property type="entry name" value="MALATE-2H(+)_NA(+)-LACTATE ANTIPORTER"/>
    <property type="match status" value="1"/>
</dbReference>
<feature type="transmembrane region" description="Helical" evidence="9">
    <location>
        <begin position="455"/>
        <end position="477"/>
    </location>
</feature>
<dbReference type="AlphaFoldDB" id="A0A7L4UP16"/>
<keyword evidence="3" id="KW-0050">Antiport</keyword>
<comment type="subcellular location">
    <subcellularLocation>
        <location evidence="1">Cell membrane</location>
        <topology evidence="1">Multi-pass membrane protein</topology>
    </subcellularLocation>
</comment>
<evidence type="ECO:0000256" key="8">
    <source>
        <dbReference type="ARBA" id="ARBA00038435"/>
    </source>
</evidence>
<dbReference type="GO" id="GO:0015297">
    <property type="term" value="F:antiporter activity"/>
    <property type="evidence" value="ECO:0007669"/>
    <property type="project" value="UniProtKB-KW"/>
</dbReference>
<comment type="similarity">
    <text evidence="8">Belongs to the NhaC Na(+)/H(+) (TC 2.A.35) antiporter family.</text>
</comment>
<name>A0A7L4UP16_BALHA</name>
<dbReference type="InterPro" id="IPR004770">
    <property type="entry name" value="Na/H_antiport_NhaC"/>
</dbReference>
<sequence length="488" mass="51689">MPKKNITLLEAIIPIIFLIIFLAINYRVFGDEASSGANQFGLILGSAVAIIIAGIHKVPFSDVMEKVSQNIKDTVPAILILLLVGALAGTWLLSGIVPAMIYYGLQILNPTIFLVSAVIISALVATATGSSWTTSATIGIALVGIGNSLGIDTAMTAGAVISGGYFGDKMSPMSDTTNLAPAMAGTDLITHIRYMTITTFPSIIITLIIFLIIGFTTDTHGTVNPDDILVAITNRFTITPWLFVVPGIVILLIIKKAPPLVALLAGALLGVVCAALFQQDLVLELSNKINNTDSTTLSLKDIYHVGMQSIGGDINIITGNAILDDKALFSSSGMTGMLSTIELIICAMIFGGSMQSIGALRKISRALLSLVRGTSSLVGATITSCFGMNILASDQYLAIVIPGKMFSEAYEEKGLAPENLSRTLEDGGTVTSVLIPWNTCGAYQSKVLTVDVFDYLPYAFFNIISPFMSLTVAALGYKIKKIDNKTDE</sequence>
<evidence type="ECO:0000313" key="11">
    <source>
        <dbReference type="EMBL" id="PVX50920.1"/>
    </source>
</evidence>
<dbReference type="InterPro" id="IPR018461">
    <property type="entry name" value="Na/H_Antiport_NhaC-like_C"/>
</dbReference>
<evidence type="ECO:0000256" key="7">
    <source>
        <dbReference type="ARBA" id="ARBA00023136"/>
    </source>
</evidence>
<dbReference type="RefSeq" id="WP_116496470.1">
    <property type="nucleotide sequence ID" value="NZ_QENZ01000004.1"/>
</dbReference>
<evidence type="ECO:0000259" key="10">
    <source>
        <dbReference type="Pfam" id="PF03553"/>
    </source>
</evidence>
<evidence type="ECO:0000256" key="9">
    <source>
        <dbReference type="SAM" id="Phobius"/>
    </source>
</evidence>
<feature type="domain" description="Na+/H+ antiporter NhaC-like C-terminal" evidence="10">
    <location>
        <begin position="332"/>
        <end position="476"/>
    </location>
</feature>
<feature type="transmembrane region" description="Helical" evidence="9">
    <location>
        <begin position="78"/>
        <end position="105"/>
    </location>
</feature>
<keyword evidence="7 9" id="KW-0472">Membrane</keyword>
<protein>
    <submittedName>
        <fullName evidence="11">Transporter (NhaC family)</fullName>
    </submittedName>
</protein>
<feature type="transmembrane region" description="Helical" evidence="9">
    <location>
        <begin position="260"/>
        <end position="277"/>
    </location>
</feature>
<evidence type="ECO:0000313" key="12">
    <source>
        <dbReference type="Proteomes" id="UP000251835"/>
    </source>
</evidence>
<dbReference type="InterPro" id="IPR052180">
    <property type="entry name" value="NhaC_Na-H+_Antiporter"/>
</dbReference>
<evidence type="ECO:0000256" key="5">
    <source>
        <dbReference type="ARBA" id="ARBA00022692"/>
    </source>
</evidence>
<keyword evidence="4" id="KW-1003">Cell membrane</keyword>
<keyword evidence="12" id="KW-1185">Reference proteome</keyword>
<organism evidence="11 12">
    <name type="scientific">Balneicella halophila</name>
    <dbReference type="NCBI Taxonomy" id="1537566"/>
    <lineage>
        <taxon>Bacteria</taxon>
        <taxon>Pseudomonadati</taxon>
        <taxon>Bacteroidota</taxon>
        <taxon>Bacteroidia</taxon>
        <taxon>Bacteroidales</taxon>
        <taxon>Balneicellaceae</taxon>
        <taxon>Balneicella</taxon>
    </lineage>
</organism>
<reference evidence="11 12" key="1">
    <citation type="submission" date="2018-05" db="EMBL/GenBank/DDBJ databases">
        <title>Genomic Encyclopedia of Type Strains, Phase IV (KMG-IV): sequencing the most valuable type-strain genomes for metagenomic binning, comparative biology and taxonomic classification.</title>
        <authorList>
            <person name="Goeker M."/>
        </authorList>
    </citation>
    <scope>NUCLEOTIDE SEQUENCE [LARGE SCALE GENOMIC DNA]</scope>
    <source>
        <strain evidence="11 12">DSM 28579</strain>
    </source>
</reference>
<keyword evidence="6 9" id="KW-1133">Transmembrane helix</keyword>
<dbReference type="EMBL" id="QENZ01000004">
    <property type="protein sequence ID" value="PVX50920.1"/>
    <property type="molecule type" value="Genomic_DNA"/>
</dbReference>
<evidence type="ECO:0000256" key="6">
    <source>
        <dbReference type="ARBA" id="ARBA00022989"/>
    </source>
</evidence>
<dbReference type="Pfam" id="PF03553">
    <property type="entry name" value="Na_H_antiporter"/>
    <property type="match status" value="2"/>
</dbReference>
<evidence type="ECO:0000256" key="3">
    <source>
        <dbReference type="ARBA" id="ARBA00022449"/>
    </source>
</evidence>
<feature type="transmembrane region" description="Helical" evidence="9">
    <location>
        <begin position="194"/>
        <end position="216"/>
    </location>
</feature>
<feature type="transmembrane region" description="Helical" evidence="9">
    <location>
        <begin position="40"/>
        <end position="58"/>
    </location>
</feature>
<dbReference type="OrthoDB" id="9762978at2"/>
<evidence type="ECO:0000256" key="1">
    <source>
        <dbReference type="ARBA" id="ARBA00004651"/>
    </source>
</evidence>
<keyword evidence="5 9" id="KW-0812">Transmembrane</keyword>
<feature type="transmembrane region" description="Helical" evidence="9">
    <location>
        <begin position="6"/>
        <end position="28"/>
    </location>
</feature>
<dbReference type="NCBIfam" id="TIGR00931">
    <property type="entry name" value="antiport_nhaC"/>
    <property type="match status" value="1"/>
</dbReference>
<feature type="transmembrane region" description="Helical" evidence="9">
    <location>
        <begin position="112"/>
        <end position="132"/>
    </location>
</feature>
<proteinExistence type="inferred from homology"/>
<feature type="transmembrane region" description="Helical" evidence="9">
    <location>
        <begin position="366"/>
        <end position="392"/>
    </location>
</feature>
<accession>A0A7L4UP16</accession>
<dbReference type="Proteomes" id="UP000251835">
    <property type="component" value="Unassembled WGS sequence"/>
</dbReference>
<feature type="transmembrane region" description="Helical" evidence="9">
    <location>
        <begin position="228"/>
        <end position="253"/>
    </location>
</feature>
<feature type="transmembrane region" description="Helical" evidence="9">
    <location>
        <begin position="334"/>
        <end position="354"/>
    </location>
</feature>
<evidence type="ECO:0000256" key="4">
    <source>
        <dbReference type="ARBA" id="ARBA00022475"/>
    </source>
</evidence>
<dbReference type="GO" id="GO:0005886">
    <property type="term" value="C:plasma membrane"/>
    <property type="evidence" value="ECO:0007669"/>
    <property type="project" value="UniProtKB-SubCell"/>
</dbReference>
<gene>
    <name evidence="11" type="ORF">C7377_1243</name>
</gene>
<comment type="caution">
    <text evidence="11">The sequence shown here is derived from an EMBL/GenBank/DDBJ whole genome shotgun (WGS) entry which is preliminary data.</text>
</comment>
<dbReference type="PANTHER" id="PTHR33451">
    <property type="entry name" value="MALATE-2H(+)/NA(+)-LACTATE ANTIPORTER"/>
    <property type="match status" value="1"/>
</dbReference>
<evidence type="ECO:0000256" key="2">
    <source>
        <dbReference type="ARBA" id="ARBA00022448"/>
    </source>
</evidence>
<feature type="domain" description="Na+/H+ antiporter NhaC-like C-terminal" evidence="10">
    <location>
        <begin position="165"/>
        <end position="283"/>
    </location>
</feature>